<sequence length="233" mass="25775">MGGAIAVHTGAQNILPTLIGIVVIDVVEGTALDSLRSMQSFLSSRPAQFKSLENAIEWSVKTGQIRNIESAKVSMSGQLRRVKEKEQDSVDAVTEGTSRVTGTITEEEEEDGENATKSSQCTTVKKGNKDHYTWRIDLSRTEKHWQGWFKGLSCLFLSCDVPKILVLAGVNRLDRELTIGQMQGKFQMQVLPQCGHSVHEDAPEKVAEVLASFMVRHKFAEPTADFKRPMPAC</sequence>
<dbReference type="PANTHER" id="PTHR14189:SF0">
    <property type="entry name" value="PROTEIN PHOSPHATASE METHYLESTERASE 1"/>
    <property type="match status" value="1"/>
</dbReference>
<dbReference type="InterPro" id="IPR016812">
    <property type="entry name" value="PPase_methylesterase_euk"/>
</dbReference>
<reference evidence="9" key="1">
    <citation type="submission" date="2025-08" db="UniProtKB">
        <authorList>
            <consortium name="RefSeq"/>
        </authorList>
    </citation>
    <scope>IDENTIFICATION</scope>
    <source>
        <tissue evidence="9">Testes</tissue>
    </source>
</reference>
<name>A0ABM0M600_SACKO</name>
<keyword evidence="8" id="KW-1185">Reference proteome</keyword>
<evidence type="ECO:0000313" key="9">
    <source>
        <dbReference type="RefSeq" id="XP_006815441.1"/>
    </source>
</evidence>
<gene>
    <name evidence="9" type="primary">LOC102804327</name>
</gene>
<evidence type="ECO:0000259" key="7">
    <source>
        <dbReference type="Pfam" id="PF12697"/>
    </source>
</evidence>
<evidence type="ECO:0000256" key="5">
    <source>
        <dbReference type="ARBA" id="ARBA00049203"/>
    </source>
</evidence>
<dbReference type="Gene3D" id="3.40.50.1820">
    <property type="entry name" value="alpha/beta hydrolase"/>
    <property type="match status" value="1"/>
</dbReference>
<keyword evidence="3" id="KW-0719">Serine esterase</keyword>
<feature type="non-terminal residue" evidence="9">
    <location>
        <position position="1"/>
    </location>
</feature>
<dbReference type="SUPFAM" id="SSF53474">
    <property type="entry name" value="alpha/beta-Hydrolases"/>
    <property type="match status" value="1"/>
</dbReference>
<dbReference type="Proteomes" id="UP000694865">
    <property type="component" value="Unplaced"/>
</dbReference>
<organism evidence="8 9">
    <name type="scientific">Saccoglossus kowalevskii</name>
    <name type="common">Acorn worm</name>
    <dbReference type="NCBI Taxonomy" id="10224"/>
    <lineage>
        <taxon>Eukaryota</taxon>
        <taxon>Metazoa</taxon>
        <taxon>Hemichordata</taxon>
        <taxon>Enteropneusta</taxon>
        <taxon>Harrimaniidae</taxon>
        <taxon>Saccoglossus</taxon>
    </lineage>
</organism>
<protein>
    <recommendedName>
        <fullName evidence="2">protein phosphatase methylesterase-1</fullName>
        <ecNumber evidence="2">3.1.1.89</ecNumber>
    </recommendedName>
</protein>
<dbReference type="InterPro" id="IPR029058">
    <property type="entry name" value="AB_hydrolase_fold"/>
</dbReference>
<evidence type="ECO:0000256" key="1">
    <source>
        <dbReference type="ARBA" id="ARBA00008645"/>
    </source>
</evidence>
<proteinExistence type="inferred from homology"/>
<dbReference type="RefSeq" id="XP_006815441.1">
    <property type="nucleotide sequence ID" value="XM_006815378.1"/>
</dbReference>
<comment type="similarity">
    <text evidence="1">Belongs to the AB hydrolase superfamily.</text>
</comment>
<dbReference type="EC" id="3.1.1.89" evidence="2"/>
<dbReference type="GeneID" id="102804327"/>
<evidence type="ECO:0000256" key="3">
    <source>
        <dbReference type="ARBA" id="ARBA00022487"/>
    </source>
</evidence>
<keyword evidence="4" id="KW-0378">Hydrolase</keyword>
<comment type="catalytic activity">
    <reaction evidence="5">
        <text>[phosphatase 2A protein]-C-terminal L-leucine methyl ester + H2O = [phosphatase 2A protein]-C-terminal L-leucine + methanol + H(+)</text>
        <dbReference type="Rhea" id="RHEA:48548"/>
        <dbReference type="Rhea" id="RHEA-COMP:12134"/>
        <dbReference type="Rhea" id="RHEA-COMP:12135"/>
        <dbReference type="ChEBI" id="CHEBI:15377"/>
        <dbReference type="ChEBI" id="CHEBI:15378"/>
        <dbReference type="ChEBI" id="CHEBI:17790"/>
        <dbReference type="ChEBI" id="CHEBI:90516"/>
        <dbReference type="ChEBI" id="CHEBI:90517"/>
        <dbReference type="EC" id="3.1.1.89"/>
    </reaction>
</comment>
<dbReference type="PANTHER" id="PTHR14189">
    <property type="entry name" value="PROTEIN PHOSPHATASE METHYLESTERASE-1 RELATED"/>
    <property type="match status" value="1"/>
</dbReference>
<evidence type="ECO:0000256" key="4">
    <source>
        <dbReference type="ARBA" id="ARBA00022801"/>
    </source>
</evidence>
<evidence type="ECO:0000313" key="8">
    <source>
        <dbReference type="Proteomes" id="UP000694865"/>
    </source>
</evidence>
<accession>A0ABM0M600</accession>
<evidence type="ECO:0000256" key="6">
    <source>
        <dbReference type="SAM" id="MobiDB-lite"/>
    </source>
</evidence>
<dbReference type="Pfam" id="PF12697">
    <property type="entry name" value="Abhydrolase_6"/>
    <property type="match status" value="1"/>
</dbReference>
<feature type="domain" description="AB hydrolase-1" evidence="7">
    <location>
        <begin position="126"/>
        <end position="209"/>
    </location>
</feature>
<evidence type="ECO:0000256" key="2">
    <source>
        <dbReference type="ARBA" id="ARBA00013111"/>
    </source>
</evidence>
<feature type="compositionally biased region" description="Polar residues" evidence="6">
    <location>
        <begin position="95"/>
        <end position="104"/>
    </location>
</feature>
<feature type="region of interest" description="Disordered" evidence="6">
    <location>
        <begin position="85"/>
        <end position="117"/>
    </location>
</feature>
<dbReference type="InterPro" id="IPR000073">
    <property type="entry name" value="AB_hydrolase_1"/>
</dbReference>